<reference evidence="3 4" key="1">
    <citation type="submission" date="2020-08" db="EMBL/GenBank/DDBJ databases">
        <title>The genome sequence of type strain Novosphingobium flavum NBRC 111647.</title>
        <authorList>
            <person name="Liu Y."/>
        </authorList>
    </citation>
    <scope>NUCLEOTIDE SEQUENCE [LARGE SCALE GENOMIC DNA]</scope>
    <source>
        <strain evidence="3 4">NBRC 111647</strain>
    </source>
</reference>
<dbReference type="AlphaFoldDB" id="A0A7X1KMM4"/>
<protein>
    <submittedName>
        <fullName evidence="3">Heme-binding protein</fullName>
    </submittedName>
</protein>
<feature type="region of interest" description="Disordered" evidence="1">
    <location>
        <begin position="44"/>
        <end position="75"/>
    </location>
</feature>
<dbReference type="PANTHER" id="PTHR34309:SF10">
    <property type="entry name" value="SLR1406 PROTEIN"/>
    <property type="match status" value="1"/>
</dbReference>
<sequence>MRSAFLIAAASLAAAVASAVSAQTPAPAGTGPYIAPPVPVATPRDPVALPGDNLPPPMAAMLSPPRPAGSRPATPNPVIPGPGFELAQAAIQAAVAKCSADGARVGVAVVNSLGVLVAGAQMDGLTPGHVYNAARKGLAAIEFGEVTSAVQVRLRGNDFATLARVRPNMSVFPGGVPLIVNGKVVGAVAASGSAPSEDEACAAAGAAAIAARL</sequence>
<dbReference type="InterPro" id="IPR005624">
    <property type="entry name" value="PduO/GlcC-like"/>
</dbReference>
<feature type="signal peptide" evidence="2">
    <location>
        <begin position="1"/>
        <end position="22"/>
    </location>
</feature>
<evidence type="ECO:0000313" key="3">
    <source>
        <dbReference type="EMBL" id="MBC2666523.1"/>
    </source>
</evidence>
<accession>A0A7X1KMM4</accession>
<dbReference type="EMBL" id="JACLAW010000010">
    <property type="protein sequence ID" value="MBC2666523.1"/>
    <property type="molecule type" value="Genomic_DNA"/>
</dbReference>
<dbReference type="InterPro" id="IPR052517">
    <property type="entry name" value="GlcG_carb_metab_protein"/>
</dbReference>
<dbReference type="Gene3D" id="3.30.450.150">
    <property type="entry name" value="Haem-degrading domain"/>
    <property type="match status" value="1"/>
</dbReference>
<organism evidence="3 4">
    <name type="scientific">Novosphingobium flavum</name>
    <dbReference type="NCBI Taxonomy" id="1778672"/>
    <lineage>
        <taxon>Bacteria</taxon>
        <taxon>Pseudomonadati</taxon>
        <taxon>Pseudomonadota</taxon>
        <taxon>Alphaproteobacteria</taxon>
        <taxon>Sphingomonadales</taxon>
        <taxon>Sphingomonadaceae</taxon>
        <taxon>Novosphingobium</taxon>
    </lineage>
</organism>
<dbReference type="Proteomes" id="UP000566813">
    <property type="component" value="Unassembled WGS sequence"/>
</dbReference>
<evidence type="ECO:0000256" key="2">
    <source>
        <dbReference type="SAM" id="SignalP"/>
    </source>
</evidence>
<dbReference type="RefSeq" id="WP_185664825.1">
    <property type="nucleotide sequence ID" value="NZ_JACLAW010000010.1"/>
</dbReference>
<evidence type="ECO:0000256" key="1">
    <source>
        <dbReference type="SAM" id="MobiDB-lite"/>
    </source>
</evidence>
<keyword evidence="4" id="KW-1185">Reference proteome</keyword>
<dbReference type="SUPFAM" id="SSF143744">
    <property type="entry name" value="GlcG-like"/>
    <property type="match status" value="1"/>
</dbReference>
<keyword evidence="2" id="KW-0732">Signal</keyword>
<dbReference type="Pfam" id="PF03928">
    <property type="entry name" value="HbpS-like"/>
    <property type="match status" value="1"/>
</dbReference>
<dbReference type="InterPro" id="IPR038084">
    <property type="entry name" value="PduO/GlcC-like_sf"/>
</dbReference>
<comment type="caution">
    <text evidence="3">The sequence shown here is derived from an EMBL/GenBank/DDBJ whole genome shotgun (WGS) entry which is preliminary data.</text>
</comment>
<evidence type="ECO:0000313" key="4">
    <source>
        <dbReference type="Proteomes" id="UP000566813"/>
    </source>
</evidence>
<feature type="chain" id="PRO_5030847946" evidence="2">
    <location>
        <begin position="23"/>
        <end position="213"/>
    </location>
</feature>
<name>A0A7X1KMM4_9SPHN</name>
<dbReference type="PANTHER" id="PTHR34309">
    <property type="entry name" value="SLR1406 PROTEIN"/>
    <property type="match status" value="1"/>
</dbReference>
<proteinExistence type="predicted"/>
<gene>
    <name evidence="3" type="ORF">H7F51_13425</name>
</gene>